<evidence type="ECO:0000313" key="3">
    <source>
        <dbReference type="Proteomes" id="UP000053766"/>
    </source>
</evidence>
<protein>
    <submittedName>
        <fullName evidence="2">Uncharacterized protein</fullName>
    </submittedName>
</protein>
<feature type="region of interest" description="Disordered" evidence="1">
    <location>
        <begin position="66"/>
        <end position="100"/>
    </location>
</feature>
<proteinExistence type="predicted"/>
<gene>
    <name evidence="2" type="ORF">DICVIV_08637</name>
</gene>
<organism evidence="2 3">
    <name type="scientific">Dictyocaulus viviparus</name>
    <name type="common">Bovine lungworm</name>
    <dbReference type="NCBI Taxonomy" id="29172"/>
    <lineage>
        <taxon>Eukaryota</taxon>
        <taxon>Metazoa</taxon>
        <taxon>Ecdysozoa</taxon>
        <taxon>Nematoda</taxon>
        <taxon>Chromadorea</taxon>
        <taxon>Rhabditida</taxon>
        <taxon>Rhabditina</taxon>
        <taxon>Rhabditomorpha</taxon>
        <taxon>Strongyloidea</taxon>
        <taxon>Metastrongylidae</taxon>
        <taxon>Dictyocaulus</taxon>
    </lineage>
</organism>
<dbReference type="OrthoDB" id="5859440at2759"/>
<accession>A0A0D8XLB7</accession>
<reference evidence="2 3" key="1">
    <citation type="submission" date="2013-11" db="EMBL/GenBank/DDBJ databases">
        <title>Draft genome of the bovine lungworm Dictyocaulus viviparus.</title>
        <authorList>
            <person name="Mitreva M."/>
        </authorList>
    </citation>
    <scope>NUCLEOTIDE SEQUENCE [LARGE SCALE GENOMIC DNA]</scope>
    <source>
        <strain evidence="2 3">HannoverDv2000</strain>
    </source>
</reference>
<dbReference type="EMBL" id="KN716414">
    <property type="protein sequence ID" value="KJH45320.1"/>
    <property type="molecule type" value="Genomic_DNA"/>
</dbReference>
<dbReference type="Proteomes" id="UP000053766">
    <property type="component" value="Unassembled WGS sequence"/>
</dbReference>
<evidence type="ECO:0000256" key="1">
    <source>
        <dbReference type="SAM" id="MobiDB-lite"/>
    </source>
</evidence>
<name>A0A0D8XLB7_DICVI</name>
<evidence type="ECO:0000313" key="2">
    <source>
        <dbReference type="EMBL" id="KJH45320.1"/>
    </source>
</evidence>
<dbReference type="AlphaFoldDB" id="A0A0D8XLB7"/>
<keyword evidence="3" id="KW-1185">Reference proteome</keyword>
<reference evidence="3" key="2">
    <citation type="journal article" date="2016" name="Sci. Rep.">
        <title>Dictyocaulus viviparus genome, variome and transcriptome elucidate lungworm biology and support future intervention.</title>
        <authorList>
            <person name="McNulty S.N."/>
            <person name="Strube C."/>
            <person name="Rosa B.A."/>
            <person name="Martin J.C."/>
            <person name="Tyagi R."/>
            <person name="Choi Y.J."/>
            <person name="Wang Q."/>
            <person name="Hallsworth Pepin K."/>
            <person name="Zhang X."/>
            <person name="Ozersky P."/>
            <person name="Wilson R.K."/>
            <person name="Sternberg P.W."/>
            <person name="Gasser R.B."/>
            <person name="Mitreva M."/>
        </authorList>
    </citation>
    <scope>NUCLEOTIDE SEQUENCE [LARGE SCALE GENOMIC DNA]</scope>
    <source>
        <strain evidence="3">HannoverDv2000</strain>
    </source>
</reference>
<feature type="compositionally biased region" description="Basic residues" evidence="1">
    <location>
        <begin position="76"/>
        <end position="87"/>
    </location>
</feature>
<sequence>MTYSILFRPHPPVKSQSKVFDLPKFAPTARIIRLSSSFRRKTHKKSDDSSLFRDAAGPFDNFEAFDLTSSGEANSPRKKSMSGRQSRKPGNIDDFFPMSS</sequence>